<name>A0A4R3L9X3_9BACL</name>
<feature type="transmembrane region" description="Helical" evidence="1">
    <location>
        <begin position="21"/>
        <end position="38"/>
    </location>
</feature>
<keyword evidence="1" id="KW-0812">Transmembrane</keyword>
<evidence type="ECO:0000256" key="1">
    <source>
        <dbReference type="SAM" id="Phobius"/>
    </source>
</evidence>
<evidence type="ECO:0000313" key="3">
    <source>
        <dbReference type="Proteomes" id="UP000294937"/>
    </source>
</evidence>
<keyword evidence="3" id="KW-1185">Reference proteome</keyword>
<evidence type="ECO:0008006" key="4">
    <source>
        <dbReference type="Google" id="ProtNLM"/>
    </source>
</evidence>
<protein>
    <recommendedName>
        <fullName evidence="4">Lipoprotein</fullName>
    </recommendedName>
</protein>
<gene>
    <name evidence="2" type="ORF">EDD58_102524</name>
</gene>
<reference evidence="2 3" key="1">
    <citation type="submission" date="2019-03" db="EMBL/GenBank/DDBJ databases">
        <title>Genomic Encyclopedia of Type Strains, Phase IV (KMG-IV): sequencing the most valuable type-strain genomes for metagenomic binning, comparative biology and taxonomic classification.</title>
        <authorList>
            <person name="Goeker M."/>
        </authorList>
    </citation>
    <scope>NUCLEOTIDE SEQUENCE [LARGE SCALE GENOMIC DNA]</scope>
    <source>
        <strain evidence="2 3">DSM 45707</strain>
    </source>
</reference>
<dbReference type="Proteomes" id="UP000294937">
    <property type="component" value="Unassembled WGS sequence"/>
</dbReference>
<sequence length="306" mass="34828">MLESIMYILNYEKGETYMKKRLFPVLAMFMVLSMIFVGCSQPAENKTADADQANNKELTLTEVMNKADEAMTKQKGASYKMDGKQKMGAMGMTIDTDFSFDINVTNEPQAMYMKGKMELMGQSMPMEMYFVDNMMYQNMEGNWVKMNAPAEMMDQMAKEKPSDTFKKLDALLKKIGVEKEPKGVTMKKENGTYVVTIDSTQLEGDQNIFDEMLKEMQGQLGASTKELKDAGMNIDYSKMKIDKIKQAMHIDEKTFELKFVDQEIKMTVPMDQENFVIEQTMKATVNGAFDGKIEVPEDVKKKATSL</sequence>
<dbReference type="InterPro" id="IPR046720">
    <property type="entry name" value="DUF6612"/>
</dbReference>
<accession>A0A4R3L9X3</accession>
<organism evidence="2 3">
    <name type="scientific">Hazenella coriacea</name>
    <dbReference type="NCBI Taxonomy" id="1179467"/>
    <lineage>
        <taxon>Bacteria</taxon>
        <taxon>Bacillati</taxon>
        <taxon>Bacillota</taxon>
        <taxon>Bacilli</taxon>
        <taxon>Bacillales</taxon>
        <taxon>Thermoactinomycetaceae</taxon>
        <taxon>Hazenella</taxon>
    </lineage>
</organism>
<dbReference type="Gene3D" id="2.50.20.20">
    <property type="match status" value="1"/>
</dbReference>
<dbReference type="Pfam" id="PF20316">
    <property type="entry name" value="DUF6612"/>
    <property type="match status" value="1"/>
</dbReference>
<comment type="caution">
    <text evidence="2">The sequence shown here is derived from an EMBL/GenBank/DDBJ whole genome shotgun (WGS) entry which is preliminary data.</text>
</comment>
<keyword evidence="1" id="KW-0472">Membrane</keyword>
<evidence type="ECO:0000313" key="2">
    <source>
        <dbReference type="EMBL" id="TCS95940.1"/>
    </source>
</evidence>
<dbReference type="AlphaFoldDB" id="A0A4R3L9X3"/>
<proteinExistence type="predicted"/>
<dbReference type="EMBL" id="SMAG01000002">
    <property type="protein sequence ID" value="TCS95940.1"/>
    <property type="molecule type" value="Genomic_DNA"/>
</dbReference>
<keyword evidence="1" id="KW-1133">Transmembrane helix</keyword>